<dbReference type="EMBL" id="LUGH01001949">
    <property type="protein sequence ID" value="OBZ80591.1"/>
    <property type="molecule type" value="Genomic_DNA"/>
</dbReference>
<gene>
    <name evidence="2" type="ORF">A0J61_11360</name>
</gene>
<dbReference type="Proteomes" id="UP000093000">
    <property type="component" value="Unassembled WGS sequence"/>
</dbReference>
<feature type="region of interest" description="Disordered" evidence="1">
    <location>
        <begin position="37"/>
        <end position="66"/>
    </location>
</feature>
<dbReference type="AlphaFoldDB" id="A0A1C7MUQ2"/>
<feature type="compositionally biased region" description="Polar residues" evidence="1">
    <location>
        <begin position="50"/>
        <end position="60"/>
    </location>
</feature>
<comment type="caution">
    <text evidence="2">The sequence shown here is derived from an EMBL/GenBank/DDBJ whole genome shotgun (WGS) entry which is preliminary data.</text>
</comment>
<name>A0A1C7MUQ2_9FUNG</name>
<dbReference type="InParanoid" id="A0A1C7MUQ2"/>
<accession>A0A1C7MUQ2</accession>
<feature type="region of interest" description="Disordered" evidence="1">
    <location>
        <begin position="1"/>
        <end position="23"/>
    </location>
</feature>
<evidence type="ECO:0000256" key="1">
    <source>
        <dbReference type="SAM" id="MobiDB-lite"/>
    </source>
</evidence>
<proteinExistence type="predicted"/>
<keyword evidence="3" id="KW-1185">Reference proteome</keyword>
<feature type="compositionally biased region" description="Polar residues" evidence="1">
    <location>
        <begin position="8"/>
        <end position="22"/>
    </location>
</feature>
<evidence type="ECO:0000313" key="3">
    <source>
        <dbReference type="Proteomes" id="UP000093000"/>
    </source>
</evidence>
<sequence length="66" mass="6977">MELDNEVCTETSPTEIISTFSPGSPVLDEYTMVPLATANGPLPTSPPSPIQHTINITTDTAPIKHG</sequence>
<evidence type="ECO:0000313" key="2">
    <source>
        <dbReference type="EMBL" id="OBZ80591.1"/>
    </source>
</evidence>
<reference evidence="2 3" key="1">
    <citation type="submission" date="2016-03" db="EMBL/GenBank/DDBJ databases">
        <title>Choanephora cucurbitarum.</title>
        <authorList>
            <person name="Min B."/>
            <person name="Park H."/>
            <person name="Park J.-H."/>
            <person name="Shin H.-D."/>
            <person name="Choi I.-G."/>
        </authorList>
    </citation>
    <scope>NUCLEOTIDE SEQUENCE [LARGE SCALE GENOMIC DNA]</scope>
    <source>
        <strain evidence="2 3">KUS-F28377</strain>
    </source>
</reference>
<protein>
    <submittedName>
        <fullName evidence="2">Uncharacterized protein</fullName>
    </submittedName>
</protein>
<organism evidence="2 3">
    <name type="scientific">Choanephora cucurbitarum</name>
    <dbReference type="NCBI Taxonomy" id="101091"/>
    <lineage>
        <taxon>Eukaryota</taxon>
        <taxon>Fungi</taxon>
        <taxon>Fungi incertae sedis</taxon>
        <taxon>Mucoromycota</taxon>
        <taxon>Mucoromycotina</taxon>
        <taxon>Mucoromycetes</taxon>
        <taxon>Mucorales</taxon>
        <taxon>Mucorineae</taxon>
        <taxon>Choanephoraceae</taxon>
        <taxon>Choanephoroideae</taxon>
        <taxon>Choanephora</taxon>
    </lineage>
</organism>